<keyword evidence="3 6" id="KW-0812">Transmembrane</keyword>
<keyword evidence="5 6" id="KW-0472">Membrane</keyword>
<dbReference type="AlphaFoldDB" id="A0A8S0Z556"/>
<dbReference type="PANTHER" id="PTHR23511">
    <property type="entry name" value="SYNAPTIC VESICLE GLYCOPROTEIN 2"/>
    <property type="match status" value="1"/>
</dbReference>
<proteinExistence type="predicted"/>
<feature type="transmembrane region" description="Helical" evidence="6">
    <location>
        <begin position="97"/>
        <end position="115"/>
    </location>
</feature>
<dbReference type="SUPFAM" id="SSF103473">
    <property type="entry name" value="MFS general substrate transporter"/>
    <property type="match status" value="1"/>
</dbReference>
<feature type="domain" description="Major facilitator superfamily (MFS) profile" evidence="7">
    <location>
        <begin position="31"/>
        <end position="497"/>
    </location>
</feature>
<dbReference type="Proteomes" id="UP000494256">
    <property type="component" value="Unassembled WGS sequence"/>
</dbReference>
<dbReference type="Gene3D" id="1.20.1250.20">
    <property type="entry name" value="MFS general substrate transporter like domains"/>
    <property type="match status" value="1"/>
</dbReference>
<evidence type="ECO:0000256" key="1">
    <source>
        <dbReference type="ARBA" id="ARBA00004141"/>
    </source>
</evidence>
<evidence type="ECO:0000313" key="8">
    <source>
        <dbReference type="EMBL" id="CAB3226999.1"/>
    </source>
</evidence>
<dbReference type="Pfam" id="PF07690">
    <property type="entry name" value="MFS_1"/>
    <property type="match status" value="1"/>
</dbReference>
<evidence type="ECO:0000256" key="5">
    <source>
        <dbReference type="ARBA" id="ARBA00023136"/>
    </source>
</evidence>
<dbReference type="GO" id="GO:0016020">
    <property type="term" value="C:membrane"/>
    <property type="evidence" value="ECO:0007669"/>
    <property type="project" value="UniProtKB-SubCell"/>
</dbReference>
<keyword evidence="4 6" id="KW-1133">Transmembrane helix</keyword>
<dbReference type="InterPro" id="IPR020846">
    <property type="entry name" value="MFS_dom"/>
</dbReference>
<dbReference type="PANTHER" id="PTHR23511:SF35">
    <property type="entry name" value="MAJOR FACILITATOR SUPERFAMILY (MFS) PROFILE DOMAIN-CONTAINING PROTEIN"/>
    <property type="match status" value="1"/>
</dbReference>
<dbReference type="EMBL" id="CADEBD010000275">
    <property type="protein sequence ID" value="CAB3226999.1"/>
    <property type="molecule type" value="Genomic_DNA"/>
</dbReference>
<dbReference type="PROSITE" id="PS50850">
    <property type="entry name" value="MFS"/>
    <property type="match status" value="1"/>
</dbReference>
<feature type="transmembrane region" description="Helical" evidence="6">
    <location>
        <begin position="473"/>
        <end position="492"/>
    </location>
</feature>
<reference evidence="8 9" key="1">
    <citation type="submission" date="2020-04" db="EMBL/GenBank/DDBJ databases">
        <authorList>
            <person name="Wallbank WR R."/>
            <person name="Pardo Diaz C."/>
            <person name="Kozak K."/>
            <person name="Martin S."/>
            <person name="Jiggins C."/>
            <person name="Moest M."/>
            <person name="Warren A I."/>
            <person name="Byers J.R.P. K."/>
            <person name="Montejo-Kovacevich G."/>
            <person name="Yen C E."/>
        </authorList>
    </citation>
    <scope>NUCLEOTIDE SEQUENCE [LARGE SCALE GENOMIC DNA]</scope>
</reference>
<comment type="caution">
    <text evidence="8">The sequence shown here is derived from an EMBL/GenBank/DDBJ whole genome shotgun (WGS) entry which is preliminary data.</text>
</comment>
<evidence type="ECO:0000259" key="7">
    <source>
        <dbReference type="PROSITE" id="PS50850"/>
    </source>
</evidence>
<dbReference type="OrthoDB" id="2311693at2759"/>
<dbReference type="InterPro" id="IPR011701">
    <property type="entry name" value="MFS"/>
</dbReference>
<comment type="subcellular location">
    <subcellularLocation>
        <location evidence="1">Membrane</location>
        <topology evidence="1">Multi-pass membrane protein</topology>
    </subcellularLocation>
</comment>
<keyword evidence="2" id="KW-0813">Transport</keyword>
<feature type="transmembrane region" description="Helical" evidence="6">
    <location>
        <begin position="121"/>
        <end position="143"/>
    </location>
</feature>
<feature type="transmembrane region" description="Helical" evidence="6">
    <location>
        <begin position="29"/>
        <end position="53"/>
    </location>
</feature>
<accession>A0A8S0Z556</accession>
<feature type="transmembrane region" description="Helical" evidence="6">
    <location>
        <begin position="444"/>
        <end position="467"/>
    </location>
</feature>
<evidence type="ECO:0000256" key="6">
    <source>
        <dbReference type="SAM" id="Phobius"/>
    </source>
</evidence>
<protein>
    <recommendedName>
        <fullName evidence="7">Major facilitator superfamily (MFS) profile domain-containing protein</fullName>
    </recommendedName>
</protein>
<feature type="transmembrane region" description="Helical" evidence="6">
    <location>
        <begin position="356"/>
        <end position="379"/>
    </location>
</feature>
<feature type="transmembrane region" description="Helical" evidence="6">
    <location>
        <begin position="155"/>
        <end position="178"/>
    </location>
</feature>
<feature type="transmembrane region" description="Helical" evidence="6">
    <location>
        <begin position="65"/>
        <end position="85"/>
    </location>
</feature>
<name>A0A8S0Z556_ARCPL</name>
<evidence type="ECO:0000256" key="4">
    <source>
        <dbReference type="ARBA" id="ARBA00022989"/>
    </source>
</evidence>
<evidence type="ECO:0000313" key="9">
    <source>
        <dbReference type="Proteomes" id="UP000494256"/>
    </source>
</evidence>
<feature type="transmembrane region" description="Helical" evidence="6">
    <location>
        <begin position="386"/>
        <end position="404"/>
    </location>
</feature>
<feature type="transmembrane region" description="Helical" evidence="6">
    <location>
        <begin position="198"/>
        <end position="217"/>
    </location>
</feature>
<evidence type="ECO:0000256" key="2">
    <source>
        <dbReference type="ARBA" id="ARBA00022448"/>
    </source>
</evidence>
<dbReference type="GO" id="GO:0022857">
    <property type="term" value="F:transmembrane transporter activity"/>
    <property type="evidence" value="ECO:0007669"/>
    <property type="project" value="InterPro"/>
</dbReference>
<dbReference type="InterPro" id="IPR036259">
    <property type="entry name" value="MFS_trans_sf"/>
</dbReference>
<feature type="transmembrane region" description="Helical" evidence="6">
    <location>
        <begin position="294"/>
        <end position="313"/>
    </location>
</feature>
<sequence length="503" mass="55558">MVDATGDAVSKKYSFETALDLTGFGKYNIIMLSTCCFTILAMYMDIFGFSILMPPIACDISLDNAQQGLLSAVPLMGVMFSSYVWGLAADTIGRRKTLLIAMPIGFMFNIAASMAPGYTSLAILKFFSATFTSSANAAAFVLLGESVSSKNRSRFMFIMASATMSSQLLICLFALPVYKLTFHYEISWLNVDYRPWRLLMQIISLPAVIGILNLLILKESPKFLLSKGKNYEALAVLQTIFKWNTGLEKNEYPVTHVYLDDEIVVKEGGTSLLLKIWNQTAPLFKPPLLKNSIILYYLLLCAYMTCTGFSMWVPTMTNEFFMGEDTSGRSFCEVSSRSAVNHQTASRDCDHIIQPLTFYAVMCYSAMATCLGIVISFIVGPLGKKFTTLMVFVIAIVCGILLLFSKIPLLSIGLFFFFLYVALILGNVNTYLVELNPTHLRGMATCLSVVVARGFAFISVQLIANLLANHCTAMMSGFIALNISGLLVAAFLPPDPKRNRSQH</sequence>
<feature type="transmembrane region" description="Helical" evidence="6">
    <location>
        <begin position="410"/>
        <end position="432"/>
    </location>
</feature>
<organism evidence="8 9">
    <name type="scientific">Arctia plantaginis</name>
    <name type="common">Wood tiger moth</name>
    <name type="synonym">Phalaena plantaginis</name>
    <dbReference type="NCBI Taxonomy" id="874455"/>
    <lineage>
        <taxon>Eukaryota</taxon>
        <taxon>Metazoa</taxon>
        <taxon>Ecdysozoa</taxon>
        <taxon>Arthropoda</taxon>
        <taxon>Hexapoda</taxon>
        <taxon>Insecta</taxon>
        <taxon>Pterygota</taxon>
        <taxon>Neoptera</taxon>
        <taxon>Endopterygota</taxon>
        <taxon>Lepidoptera</taxon>
        <taxon>Glossata</taxon>
        <taxon>Ditrysia</taxon>
        <taxon>Noctuoidea</taxon>
        <taxon>Erebidae</taxon>
        <taxon>Arctiinae</taxon>
        <taxon>Arctia</taxon>
    </lineage>
</organism>
<gene>
    <name evidence="8" type="ORF">APLA_LOCUS2794</name>
</gene>
<evidence type="ECO:0000256" key="3">
    <source>
        <dbReference type="ARBA" id="ARBA00022692"/>
    </source>
</evidence>